<dbReference type="GO" id="GO:0046872">
    <property type="term" value="F:metal ion binding"/>
    <property type="evidence" value="ECO:0007669"/>
    <property type="project" value="UniProtKB-KW"/>
</dbReference>
<dbReference type="RefSeq" id="WP_036198964.1">
    <property type="nucleotide sequence ID" value="NZ_AVCY01000011.1"/>
</dbReference>
<keyword evidence="5" id="KW-1185">Reference proteome</keyword>
<sequence>MKILSFKLNGEVKFGPKVKKEEAVWDVLAIQEELEILPSFPTQIIDGIALGFDFVEQIRKLVEAASQSEQVAKFKHSFSDIEWLSPIPRTPKNILCIGKNYNEHAKEMGALEAPQDLVVFTKSPTSIAADEQVLSIHEGKTDALDYEGELAIVIGKKGSDIPKNLAFDYIFGYTIANDLTARDLQERHKQFFLGKSLDGSCPLGPYIVSKDEITDPQNLTVVTKVNGEVRQNGSTNDMVFSIEDLVSILSKYVTLEPGDVILTGTPAGVGKGMNPPTFLKAGDEVKVSIQGIGTLSNRFE</sequence>
<dbReference type="GO" id="GO:0018773">
    <property type="term" value="F:acetylpyruvate hydrolase activity"/>
    <property type="evidence" value="ECO:0007669"/>
    <property type="project" value="TreeGrafter"/>
</dbReference>
<evidence type="ECO:0000259" key="3">
    <source>
        <dbReference type="Pfam" id="PF01557"/>
    </source>
</evidence>
<protein>
    <recommendedName>
        <fullName evidence="3">Fumarylacetoacetase-like C-terminal domain-containing protein</fullName>
    </recommendedName>
</protein>
<evidence type="ECO:0000256" key="1">
    <source>
        <dbReference type="ARBA" id="ARBA00010211"/>
    </source>
</evidence>
<dbReference type="InterPro" id="IPR036663">
    <property type="entry name" value="Fumarylacetoacetase_C_sf"/>
</dbReference>
<dbReference type="Gene3D" id="3.90.850.10">
    <property type="entry name" value="Fumarylacetoacetase-like, C-terminal domain"/>
    <property type="match status" value="1"/>
</dbReference>
<dbReference type="GO" id="GO:0016853">
    <property type="term" value="F:isomerase activity"/>
    <property type="evidence" value="ECO:0007669"/>
    <property type="project" value="UniProtKB-ARBA"/>
</dbReference>
<dbReference type="Proteomes" id="UP000030408">
    <property type="component" value="Unassembled WGS sequence"/>
</dbReference>
<feature type="domain" description="Fumarylacetoacetase-like C-terminal" evidence="3">
    <location>
        <begin position="94"/>
        <end position="299"/>
    </location>
</feature>
<dbReference type="InterPro" id="IPR011234">
    <property type="entry name" value="Fumarylacetoacetase-like_C"/>
</dbReference>
<dbReference type="eggNOG" id="COG0179">
    <property type="taxonomic scope" value="Bacteria"/>
</dbReference>
<keyword evidence="2" id="KW-0479">Metal-binding</keyword>
<gene>
    <name evidence="4" type="ORF">CD33_06015</name>
</gene>
<name>A0A0A3HVF5_9BACL</name>
<evidence type="ECO:0000313" key="5">
    <source>
        <dbReference type="Proteomes" id="UP000030408"/>
    </source>
</evidence>
<evidence type="ECO:0000313" key="4">
    <source>
        <dbReference type="EMBL" id="KGR76424.1"/>
    </source>
</evidence>
<organism evidence="4 5">
    <name type="scientific">Ureibacillus sinduriensis BLB-1 = JCM 15800</name>
    <dbReference type="NCBI Taxonomy" id="1384057"/>
    <lineage>
        <taxon>Bacteria</taxon>
        <taxon>Bacillati</taxon>
        <taxon>Bacillota</taxon>
        <taxon>Bacilli</taxon>
        <taxon>Bacillales</taxon>
        <taxon>Caryophanaceae</taxon>
        <taxon>Ureibacillus</taxon>
    </lineage>
</organism>
<dbReference type="GO" id="GO:0019752">
    <property type="term" value="P:carboxylic acid metabolic process"/>
    <property type="evidence" value="ECO:0007669"/>
    <property type="project" value="UniProtKB-ARBA"/>
</dbReference>
<dbReference type="AlphaFoldDB" id="A0A0A3HVF5"/>
<dbReference type="PANTHER" id="PTHR11820:SF7">
    <property type="entry name" value="ACYLPYRUVASE FAHD1, MITOCHONDRIAL"/>
    <property type="match status" value="1"/>
</dbReference>
<reference evidence="4 5" key="1">
    <citation type="submission" date="2014-02" db="EMBL/GenBank/DDBJ databases">
        <title>Draft genome sequence of Lysinibacillus sinduriensis JCM 15800.</title>
        <authorList>
            <person name="Zhang F."/>
            <person name="Wang G."/>
            <person name="Zhang L."/>
        </authorList>
    </citation>
    <scope>NUCLEOTIDE SEQUENCE [LARGE SCALE GENOMIC DNA]</scope>
    <source>
        <strain evidence="4 5">JCM 15800</strain>
    </source>
</reference>
<evidence type="ECO:0000256" key="2">
    <source>
        <dbReference type="ARBA" id="ARBA00022723"/>
    </source>
</evidence>
<accession>A0A0A3HVF5</accession>
<comment type="similarity">
    <text evidence="1">Belongs to the FAH family.</text>
</comment>
<dbReference type="SUPFAM" id="SSF56529">
    <property type="entry name" value="FAH"/>
    <property type="match status" value="1"/>
</dbReference>
<proteinExistence type="inferred from homology"/>
<dbReference type="OrthoDB" id="9805307at2"/>
<comment type="caution">
    <text evidence="4">The sequence shown here is derived from an EMBL/GenBank/DDBJ whole genome shotgun (WGS) entry which is preliminary data.</text>
</comment>
<dbReference type="Pfam" id="PF01557">
    <property type="entry name" value="FAA_hydrolase"/>
    <property type="match status" value="1"/>
</dbReference>
<dbReference type="FunFam" id="3.90.850.10:FF:000002">
    <property type="entry name" value="2-hydroxyhepta-2,4-diene-1,7-dioate isomerase"/>
    <property type="match status" value="1"/>
</dbReference>
<dbReference type="PANTHER" id="PTHR11820">
    <property type="entry name" value="ACYLPYRUVASE"/>
    <property type="match status" value="1"/>
</dbReference>
<dbReference type="EMBL" id="JPVO01000045">
    <property type="protein sequence ID" value="KGR76424.1"/>
    <property type="molecule type" value="Genomic_DNA"/>
</dbReference>
<dbReference type="STRING" id="1384057.CD33_06015"/>